<keyword evidence="11" id="KW-0560">Oxidoreductase</keyword>
<name>A0A371RHP5_9PROT</name>
<dbReference type="InParanoid" id="A0A371RHP5"/>
<dbReference type="AlphaFoldDB" id="A0A371RHP5"/>
<dbReference type="GO" id="GO:0009693">
    <property type="term" value="P:ethylene biosynthetic process"/>
    <property type="evidence" value="ECO:0007669"/>
    <property type="project" value="UniProtKB-KW"/>
</dbReference>
<dbReference type="OrthoDB" id="21825at2"/>
<comment type="similarity">
    <text evidence="11">Belongs to the iron/ascorbate-dependent oxidoreductase family.</text>
</comment>
<evidence type="ECO:0000256" key="10">
    <source>
        <dbReference type="ARBA" id="ARBA00049359"/>
    </source>
</evidence>
<comment type="catalytic activity">
    <reaction evidence="9">
        <text>2-oxoglutarate + O2 + 2 H(+) = ethene + 3 CO2 + H2O</text>
        <dbReference type="Rhea" id="RHEA:31523"/>
        <dbReference type="ChEBI" id="CHEBI:15377"/>
        <dbReference type="ChEBI" id="CHEBI:15378"/>
        <dbReference type="ChEBI" id="CHEBI:15379"/>
        <dbReference type="ChEBI" id="CHEBI:16526"/>
        <dbReference type="ChEBI" id="CHEBI:16810"/>
        <dbReference type="ChEBI" id="CHEBI:18153"/>
        <dbReference type="EC" id="1.13.12.19"/>
    </reaction>
</comment>
<dbReference type="Pfam" id="PF14226">
    <property type="entry name" value="DIOX_N"/>
    <property type="match status" value="1"/>
</dbReference>
<evidence type="ECO:0000256" key="2">
    <source>
        <dbReference type="ARBA" id="ARBA00004767"/>
    </source>
</evidence>
<evidence type="ECO:0000313" key="14">
    <source>
        <dbReference type="Proteomes" id="UP000264589"/>
    </source>
</evidence>
<feature type="domain" description="Fe2OG dioxygenase" evidence="12">
    <location>
        <begin position="159"/>
        <end position="264"/>
    </location>
</feature>
<dbReference type="Proteomes" id="UP000264589">
    <property type="component" value="Unassembled WGS sequence"/>
</dbReference>
<dbReference type="EC" id="1.13.12.19" evidence="4"/>
<comment type="catalytic activity">
    <reaction evidence="10">
        <text>L-arginine + 2-oxoglutarate + O2 = guanidine + L-glutamate 5-semialdehyde + succinate + CO2</text>
        <dbReference type="Rhea" id="RHEA:31535"/>
        <dbReference type="ChEBI" id="CHEBI:15379"/>
        <dbReference type="ChEBI" id="CHEBI:16526"/>
        <dbReference type="ChEBI" id="CHEBI:16810"/>
        <dbReference type="ChEBI" id="CHEBI:30031"/>
        <dbReference type="ChEBI" id="CHEBI:30087"/>
        <dbReference type="ChEBI" id="CHEBI:32682"/>
        <dbReference type="ChEBI" id="CHEBI:58066"/>
        <dbReference type="EC" id="1.14.20.7"/>
    </reaction>
</comment>
<dbReference type="EC" id="1.14.20.7" evidence="3"/>
<evidence type="ECO:0000256" key="8">
    <source>
        <dbReference type="ARBA" id="ARBA00031282"/>
    </source>
</evidence>
<dbReference type="PROSITE" id="PS51471">
    <property type="entry name" value="FE2OG_OXY"/>
    <property type="match status" value="1"/>
</dbReference>
<keyword evidence="14" id="KW-1185">Reference proteome</keyword>
<dbReference type="GO" id="GO:0046872">
    <property type="term" value="F:metal ion binding"/>
    <property type="evidence" value="ECO:0007669"/>
    <property type="project" value="UniProtKB-KW"/>
</dbReference>
<reference evidence="13 14" key="1">
    <citation type="submission" date="2018-08" db="EMBL/GenBank/DDBJ databases">
        <title>Parvularcula sp. SM1705, isolated from surface water of the South Sea China.</title>
        <authorList>
            <person name="Sun L."/>
        </authorList>
    </citation>
    <scope>NUCLEOTIDE SEQUENCE [LARGE SCALE GENOMIC DNA]</scope>
    <source>
        <strain evidence="13 14">SM1705</strain>
    </source>
</reference>
<proteinExistence type="inferred from homology"/>
<comment type="cofactor">
    <cofactor evidence="1">
        <name>Fe(2+)</name>
        <dbReference type="ChEBI" id="CHEBI:29033"/>
    </cofactor>
</comment>
<dbReference type="InterPro" id="IPR027443">
    <property type="entry name" value="IPNS-like_sf"/>
</dbReference>
<evidence type="ECO:0000256" key="4">
    <source>
        <dbReference type="ARBA" id="ARBA00012531"/>
    </source>
</evidence>
<keyword evidence="6" id="KW-0266">Ethylene biosynthesis</keyword>
<dbReference type="Gene3D" id="2.60.120.330">
    <property type="entry name" value="B-lactam Antibiotic, Isopenicillin N Synthase, Chain"/>
    <property type="match status" value="1"/>
</dbReference>
<evidence type="ECO:0000256" key="7">
    <source>
        <dbReference type="ARBA" id="ARBA00031011"/>
    </source>
</evidence>
<organism evidence="13 14">
    <name type="scientific">Parvularcula marina</name>
    <dbReference type="NCBI Taxonomy" id="2292771"/>
    <lineage>
        <taxon>Bacteria</taxon>
        <taxon>Pseudomonadati</taxon>
        <taxon>Pseudomonadota</taxon>
        <taxon>Alphaproteobacteria</taxon>
        <taxon>Parvularculales</taxon>
        <taxon>Parvularculaceae</taxon>
        <taxon>Parvularcula</taxon>
    </lineage>
</organism>
<dbReference type="EMBL" id="QUQO01000001">
    <property type="protein sequence ID" value="RFB04977.1"/>
    <property type="molecule type" value="Genomic_DNA"/>
</dbReference>
<evidence type="ECO:0000256" key="3">
    <source>
        <dbReference type="ARBA" id="ARBA00012293"/>
    </source>
</evidence>
<evidence type="ECO:0000256" key="5">
    <source>
        <dbReference type="ARBA" id="ARBA00019045"/>
    </source>
</evidence>
<sequence>MTSPVAELKLSDYLLGTEEKRKAFADDLYTSLRETGFVVLTDHGINLSRLHEAYDIIADFFALPEEEKRDYMIGMDGQRGFTPFGREHAKGVEAADLKEFWHVGRDEIKPNVWPERPAAFRAEVGWLYDALDETGLLLLQALTGPLDLPEEYFDEMAGGGNSILRLLHYPAIPEDADPASIRAAAHEDINLITLLVSASASGLELLGRDGEWRAIEAPADAIIADAGDMLARITNNHIPATTHRVVNPDNSRDVRYSMPFFLHPRPDAMLSCLPQFRDGSEDPDITGQGFLEQRLREIGLS</sequence>
<keyword evidence="11" id="KW-0408">Iron</keyword>
<evidence type="ECO:0000256" key="11">
    <source>
        <dbReference type="RuleBase" id="RU003682"/>
    </source>
</evidence>
<dbReference type="InterPro" id="IPR005123">
    <property type="entry name" value="Oxoglu/Fe-dep_dioxygenase_dom"/>
</dbReference>
<evidence type="ECO:0000259" key="12">
    <source>
        <dbReference type="PROSITE" id="PS51471"/>
    </source>
</evidence>
<dbReference type="PANTHER" id="PTHR47990">
    <property type="entry name" value="2-OXOGLUTARATE (2OG) AND FE(II)-DEPENDENT OXYGENASE SUPERFAMILY PROTEIN-RELATED"/>
    <property type="match status" value="1"/>
</dbReference>
<gene>
    <name evidence="13" type="ORF">DX908_06560</name>
</gene>
<dbReference type="RefSeq" id="WP_116391608.1">
    <property type="nucleotide sequence ID" value="NZ_QUQO01000001.1"/>
</dbReference>
<dbReference type="GO" id="GO:0102276">
    <property type="term" value="F:2-oxoglutarate oxygenase/decarboxylase (ethylene-forming) activity"/>
    <property type="evidence" value="ECO:0007669"/>
    <property type="project" value="UniProtKB-EC"/>
</dbReference>
<dbReference type="SUPFAM" id="SSF51197">
    <property type="entry name" value="Clavaminate synthase-like"/>
    <property type="match status" value="1"/>
</dbReference>
<dbReference type="InterPro" id="IPR026992">
    <property type="entry name" value="DIOX_N"/>
</dbReference>
<comment type="pathway">
    <text evidence="2">Alkene biosynthesis; ethylene biosynthesis via 2-oxoglutarate.</text>
</comment>
<evidence type="ECO:0000256" key="1">
    <source>
        <dbReference type="ARBA" id="ARBA00001954"/>
    </source>
</evidence>
<dbReference type="InterPro" id="IPR050231">
    <property type="entry name" value="Iron_ascorbate_oxido_reductase"/>
</dbReference>
<dbReference type="Pfam" id="PF03171">
    <property type="entry name" value="2OG-FeII_Oxy"/>
    <property type="match status" value="1"/>
</dbReference>
<evidence type="ECO:0000256" key="6">
    <source>
        <dbReference type="ARBA" id="ARBA00022666"/>
    </source>
</evidence>
<evidence type="ECO:0000256" key="9">
    <source>
        <dbReference type="ARBA" id="ARBA00047725"/>
    </source>
</evidence>
<dbReference type="InterPro" id="IPR044861">
    <property type="entry name" value="IPNS-like_FE2OG_OXY"/>
</dbReference>
<evidence type="ECO:0000313" key="13">
    <source>
        <dbReference type="EMBL" id="RFB04977.1"/>
    </source>
</evidence>
<protein>
    <recommendedName>
        <fullName evidence="5">2-oxoglutarate-dependent ethylene/succinate-forming enzyme</fullName>
        <ecNumber evidence="4">1.13.12.19</ecNumber>
        <ecNumber evidence="3">1.14.20.7</ecNumber>
    </recommendedName>
    <alternativeName>
        <fullName evidence="7">2-oxoglutarate dioxygenase (ethylene-forming)</fullName>
    </alternativeName>
    <alternativeName>
        <fullName evidence="8">2-oxoglutarate/L-arginine monooxygenase/decarboxylase (succinate-forming)</fullName>
    </alternativeName>
</protein>
<accession>A0A371RHP5</accession>
<keyword evidence="11" id="KW-0479">Metal-binding</keyword>
<comment type="caution">
    <text evidence="13">The sequence shown here is derived from an EMBL/GenBank/DDBJ whole genome shotgun (WGS) entry which is preliminary data.</text>
</comment>